<dbReference type="Proteomes" id="UP000006394">
    <property type="component" value="Chromosome"/>
</dbReference>
<dbReference type="EMBL" id="AM398681">
    <property type="protein sequence ID" value="CAL44348.1"/>
    <property type="molecule type" value="Genomic_DNA"/>
</dbReference>
<evidence type="ECO:0000313" key="2">
    <source>
        <dbReference type="Proteomes" id="UP000006394"/>
    </source>
</evidence>
<dbReference type="STRING" id="402612.FP2293"/>
<evidence type="ECO:0008006" key="3">
    <source>
        <dbReference type="Google" id="ProtNLM"/>
    </source>
</evidence>
<gene>
    <name evidence="1" type="ordered locus">FP2293</name>
</gene>
<accession>A6H1X4</accession>
<name>A6H1X4_FLAPJ</name>
<dbReference type="HOGENOM" id="CLU_079317_0_0_10"/>
<dbReference type="AlphaFoldDB" id="A6H1X4"/>
<evidence type="ECO:0000313" key="1">
    <source>
        <dbReference type="EMBL" id="CAL44348.1"/>
    </source>
</evidence>
<organism evidence="1 2">
    <name type="scientific">Flavobacterium psychrophilum (strain ATCC 49511 / DSM 21280 / CIP 103535 / JIP02/86)</name>
    <dbReference type="NCBI Taxonomy" id="402612"/>
    <lineage>
        <taxon>Bacteria</taxon>
        <taxon>Pseudomonadati</taxon>
        <taxon>Bacteroidota</taxon>
        <taxon>Flavobacteriia</taxon>
        <taxon>Flavobacteriales</taxon>
        <taxon>Flavobacteriaceae</taxon>
        <taxon>Flavobacterium</taxon>
    </lineage>
</organism>
<dbReference type="OrthoDB" id="790983at2"/>
<proteinExistence type="predicted"/>
<keyword evidence="2" id="KW-1185">Reference proteome</keyword>
<sequence length="278" mass="33245">MNVFCNPFFIDFENEFEIIKNSFTDAIIQANELIRFIERKIKELYNWLKTYAFESLSEEIYFFKELKPKLVSRLIFYKNILKLESNLPIGIKLKKKCFEKSLDKVYLKSRKDKDFYQYYRSRATSKDEQYFIRSNEKSIDNDCHYQINYDIQLCTSHDYKVAMIMADDSLLAHLEDKLEEINNSCNLKHPSLKTNLNWTGNKIDLIEVIYALHHQKVINGGNIDIKDLAVHFGFVFNIDLEENIYRSYVDIKNRKTVKTKFLHHLSENFNTKIIEEEH</sequence>
<dbReference type="InterPro" id="IPR018534">
    <property type="entry name" value="Tet_reg_excision_RteC"/>
</dbReference>
<dbReference type="eggNOG" id="ENOG502ZAA7">
    <property type="taxonomic scope" value="Bacteria"/>
</dbReference>
<reference evidence="1 2" key="1">
    <citation type="journal article" date="2007" name="Nat. Biotechnol.">
        <title>Complete genome sequence of the fish pathogen Flavobacterium psychrophilum.</title>
        <authorList>
            <person name="Duchaud E."/>
            <person name="Boussaha M."/>
            <person name="Loux V."/>
            <person name="Bernardet J.F."/>
            <person name="Michel C."/>
            <person name="Kerouault B."/>
            <person name="Mondot S."/>
            <person name="Nicolas P."/>
            <person name="Bossy R."/>
            <person name="Caron C."/>
            <person name="Bessieres P."/>
            <person name="Gibrat J.F."/>
            <person name="Claverol S."/>
            <person name="Dumetz F."/>
            <person name="Le Henaff M."/>
            <person name="Benmansour A."/>
        </authorList>
    </citation>
    <scope>NUCLEOTIDE SEQUENCE [LARGE SCALE GENOMIC DNA]</scope>
    <source>
        <strain evidence="2">ATCC 49511 / DSM 21280 / CIP 103535 / JIP02/86</strain>
    </source>
</reference>
<dbReference type="PATRIC" id="fig|402612.5.peg.2344"/>
<dbReference type="EnsemblBacteria" id="CAL44348">
    <property type="protein sequence ID" value="CAL44348"/>
    <property type="gene ID" value="FP2293"/>
</dbReference>
<protein>
    <recommendedName>
        <fullName evidence="3">RteC protein</fullName>
    </recommendedName>
</protein>
<dbReference type="Pfam" id="PF09357">
    <property type="entry name" value="RteC"/>
    <property type="match status" value="1"/>
</dbReference>
<dbReference type="RefSeq" id="WP_011964382.1">
    <property type="nucleotide sequence ID" value="NC_009613.3"/>
</dbReference>
<dbReference type="KEGG" id="fps:FP2293"/>
<dbReference type="GeneID" id="66553398"/>